<dbReference type="VEuPathDB" id="FungiDB:PHYBLDRAFT_146283"/>
<reference evidence="3" key="1">
    <citation type="submission" date="2015-06" db="EMBL/GenBank/DDBJ databases">
        <title>Expansion of signal transduction pathways in fungi by whole-genome duplication.</title>
        <authorList>
            <consortium name="DOE Joint Genome Institute"/>
            <person name="Corrochano L.M."/>
            <person name="Kuo A."/>
            <person name="Marcet-Houben M."/>
            <person name="Polaino S."/>
            <person name="Salamov A."/>
            <person name="Villalobos J.M."/>
            <person name="Alvarez M.I."/>
            <person name="Avalos J."/>
            <person name="Benito E.P."/>
            <person name="Benoit I."/>
            <person name="Burger G."/>
            <person name="Camino L.P."/>
            <person name="Canovas D."/>
            <person name="Cerda-Olmedo E."/>
            <person name="Cheng J.-F."/>
            <person name="Dominguez A."/>
            <person name="Elias M."/>
            <person name="Eslava A.P."/>
            <person name="Glaser F."/>
            <person name="Grimwood J."/>
            <person name="Gutierrez G."/>
            <person name="Heitman J."/>
            <person name="Henrissat B."/>
            <person name="Iturriaga E.A."/>
            <person name="Lang B.F."/>
            <person name="Lavin J.L."/>
            <person name="Lee S."/>
            <person name="Li W."/>
            <person name="Lindquist E."/>
            <person name="Lopez-Garcia S."/>
            <person name="Luque E.M."/>
            <person name="Marcos A.T."/>
            <person name="Martin J."/>
            <person name="McCluskey K."/>
            <person name="Medina H.R."/>
            <person name="Miralles-Duran A."/>
            <person name="Miyazaki A."/>
            <person name="Munoz-Torres E."/>
            <person name="Oguiza J.A."/>
            <person name="Ohm R."/>
            <person name="Olmedo M."/>
            <person name="Orejas M."/>
            <person name="Ortiz-Castellanos L."/>
            <person name="Pisabarro A.G."/>
            <person name="Rodriguez-Romero J."/>
            <person name="Ruiz-Herrera J."/>
            <person name="Ruiz-Vazquez R."/>
            <person name="Sanz C."/>
            <person name="Schackwitz W."/>
            <person name="Schmutz J."/>
            <person name="Shahriari M."/>
            <person name="Shelest E."/>
            <person name="Silva-Franco F."/>
            <person name="Soanes D."/>
            <person name="Syed K."/>
            <person name="Tagua V.G."/>
            <person name="Talbot N.J."/>
            <person name="Thon M."/>
            <person name="De vries R.P."/>
            <person name="Wiebenga A."/>
            <person name="Yadav J.S."/>
            <person name="Braun E.L."/>
            <person name="Baker S."/>
            <person name="Garre V."/>
            <person name="Horwitz B."/>
            <person name="Torres-Martinez S."/>
            <person name="Idnurm A."/>
            <person name="Herrera-Estrella A."/>
            <person name="Gabaldon T."/>
            <person name="Grigoriev I.V."/>
        </authorList>
    </citation>
    <scope>NUCLEOTIDE SEQUENCE [LARGE SCALE GENOMIC DNA]</scope>
    <source>
        <strain evidence="3">NRRL 1555(-)</strain>
    </source>
</reference>
<feature type="domain" description="Tc1-like transposase DDE" evidence="1">
    <location>
        <begin position="56"/>
        <end position="124"/>
    </location>
</feature>
<dbReference type="InterPro" id="IPR038717">
    <property type="entry name" value="Tc1-like_DDE_dom"/>
</dbReference>
<dbReference type="InParanoid" id="A0A167MJ10"/>
<evidence type="ECO:0000259" key="1">
    <source>
        <dbReference type="Pfam" id="PF13358"/>
    </source>
</evidence>
<dbReference type="Pfam" id="PF13358">
    <property type="entry name" value="DDE_3"/>
    <property type="match status" value="1"/>
</dbReference>
<dbReference type="InterPro" id="IPR036397">
    <property type="entry name" value="RNaseH_sf"/>
</dbReference>
<dbReference type="OrthoDB" id="2207820at2759"/>
<dbReference type="Proteomes" id="UP000077315">
    <property type="component" value="Unassembled WGS sequence"/>
</dbReference>
<accession>A0A167MJ10</accession>
<name>A0A167MJ10_PHYB8</name>
<dbReference type="Gene3D" id="3.30.420.10">
    <property type="entry name" value="Ribonuclease H-like superfamily/Ribonuclease H"/>
    <property type="match status" value="1"/>
</dbReference>
<evidence type="ECO:0000313" key="3">
    <source>
        <dbReference type="Proteomes" id="UP000077315"/>
    </source>
</evidence>
<protein>
    <recommendedName>
        <fullName evidence="1">Tc1-like transposase DDE domain-containing protein</fullName>
    </recommendedName>
</protein>
<sequence>MDYISNCVFVDEAAFHINLKRSMAARTTATLDAILPPEILNIQLHRPTMPFKKILGSNVLAYLERLNNHEEFKEDYIVMDNVPVHTSKVIKRYITSRDYGCIYLPSYSPEFNPIEEFWSIVKIKPKIESLVGKRDDFQ</sequence>
<dbReference type="RefSeq" id="XP_018291009.1">
    <property type="nucleotide sequence ID" value="XM_018431617.1"/>
</dbReference>
<dbReference type="GeneID" id="28992523"/>
<dbReference type="EMBL" id="KV440982">
    <property type="protein sequence ID" value="OAD72969.1"/>
    <property type="molecule type" value="Genomic_DNA"/>
</dbReference>
<gene>
    <name evidence="2" type="ORF">PHYBLDRAFT_146283</name>
</gene>
<dbReference type="AlphaFoldDB" id="A0A167MJ10"/>
<keyword evidence="3" id="KW-1185">Reference proteome</keyword>
<dbReference type="GO" id="GO:0003676">
    <property type="term" value="F:nucleic acid binding"/>
    <property type="evidence" value="ECO:0007669"/>
    <property type="project" value="InterPro"/>
</dbReference>
<evidence type="ECO:0000313" key="2">
    <source>
        <dbReference type="EMBL" id="OAD72969.1"/>
    </source>
</evidence>
<proteinExistence type="predicted"/>
<organism evidence="2 3">
    <name type="scientific">Phycomyces blakesleeanus (strain ATCC 8743b / DSM 1359 / FGSC 10004 / NBRC 33097 / NRRL 1555)</name>
    <dbReference type="NCBI Taxonomy" id="763407"/>
    <lineage>
        <taxon>Eukaryota</taxon>
        <taxon>Fungi</taxon>
        <taxon>Fungi incertae sedis</taxon>
        <taxon>Mucoromycota</taxon>
        <taxon>Mucoromycotina</taxon>
        <taxon>Mucoromycetes</taxon>
        <taxon>Mucorales</taxon>
        <taxon>Phycomycetaceae</taxon>
        <taxon>Phycomyces</taxon>
    </lineage>
</organism>